<dbReference type="EMBL" id="BSNM01000003">
    <property type="protein sequence ID" value="GLQ30381.1"/>
    <property type="molecule type" value="Genomic_DNA"/>
</dbReference>
<accession>A0AA37S788</accession>
<comment type="caution">
    <text evidence="2">The sequence shown here is derived from an EMBL/GenBank/DDBJ whole genome shotgun (WGS) entry which is preliminary data.</text>
</comment>
<evidence type="ECO:0000313" key="2">
    <source>
        <dbReference type="EMBL" id="GLQ30381.1"/>
    </source>
</evidence>
<name>A0AA37S788_9GAMM</name>
<dbReference type="Proteomes" id="UP001161389">
    <property type="component" value="Unassembled WGS sequence"/>
</dbReference>
<reference evidence="2" key="2">
    <citation type="submission" date="2023-01" db="EMBL/GenBank/DDBJ databases">
        <title>Draft genome sequence of Litoribrevibacter albus strain NBRC 110071.</title>
        <authorList>
            <person name="Sun Q."/>
            <person name="Mori K."/>
        </authorList>
    </citation>
    <scope>NUCLEOTIDE SEQUENCE</scope>
    <source>
        <strain evidence="2">NBRC 110071</strain>
    </source>
</reference>
<keyword evidence="3" id="KW-1185">Reference proteome</keyword>
<dbReference type="RefSeq" id="WP_284379182.1">
    <property type="nucleotide sequence ID" value="NZ_BSNM01000003.1"/>
</dbReference>
<dbReference type="AlphaFoldDB" id="A0AA37S788"/>
<proteinExistence type="predicted"/>
<reference evidence="2" key="1">
    <citation type="journal article" date="2014" name="Int. J. Syst. Evol. Microbiol.">
        <title>Complete genome sequence of Corynebacterium casei LMG S-19264T (=DSM 44701T), isolated from a smear-ripened cheese.</title>
        <authorList>
            <consortium name="US DOE Joint Genome Institute (JGI-PGF)"/>
            <person name="Walter F."/>
            <person name="Albersmeier A."/>
            <person name="Kalinowski J."/>
            <person name="Ruckert C."/>
        </authorList>
    </citation>
    <scope>NUCLEOTIDE SEQUENCE</scope>
    <source>
        <strain evidence="2">NBRC 110071</strain>
    </source>
</reference>
<feature type="signal peptide" evidence="1">
    <location>
        <begin position="1"/>
        <end position="18"/>
    </location>
</feature>
<protein>
    <recommendedName>
        <fullName evidence="4">Chalcone isomerase domain-containing protein</fullName>
    </recommendedName>
</protein>
<feature type="chain" id="PRO_5041203687" description="Chalcone isomerase domain-containing protein" evidence="1">
    <location>
        <begin position="19"/>
        <end position="171"/>
    </location>
</feature>
<evidence type="ECO:0000256" key="1">
    <source>
        <dbReference type="SAM" id="SignalP"/>
    </source>
</evidence>
<evidence type="ECO:0008006" key="4">
    <source>
        <dbReference type="Google" id="ProtNLM"/>
    </source>
</evidence>
<sequence length="171" mass="19375">MKKIALLMSLTLYISVAASSETQPDCPMNIQPLNLSGKAASYENFDHEKAEHLVRFDNGDLLLVRYNSVCELGIDITFLSEKGLNDRESRKNTAAWLISLFRNYEEFNQYIDQALQNSPVLENQSFLLSIPDEYSDEEHIVSLTDISVSDGFQSALFKHVMTYSWLPPSDG</sequence>
<gene>
    <name evidence="2" type="ORF">GCM10007876_08590</name>
</gene>
<evidence type="ECO:0000313" key="3">
    <source>
        <dbReference type="Proteomes" id="UP001161389"/>
    </source>
</evidence>
<keyword evidence="1" id="KW-0732">Signal</keyword>
<organism evidence="2 3">
    <name type="scientific">Litoribrevibacter albus</name>
    <dbReference type="NCBI Taxonomy" id="1473156"/>
    <lineage>
        <taxon>Bacteria</taxon>
        <taxon>Pseudomonadati</taxon>
        <taxon>Pseudomonadota</taxon>
        <taxon>Gammaproteobacteria</taxon>
        <taxon>Oceanospirillales</taxon>
        <taxon>Oceanospirillaceae</taxon>
        <taxon>Litoribrevibacter</taxon>
    </lineage>
</organism>